<reference evidence="2 3" key="1">
    <citation type="submission" date="2024-10" db="EMBL/GenBank/DDBJ databases">
        <authorList>
            <person name="Kim D."/>
        </authorList>
    </citation>
    <scope>NUCLEOTIDE SEQUENCE [LARGE SCALE GENOMIC DNA]</scope>
    <source>
        <strain evidence="2">Taebaek</strain>
    </source>
</reference>
<dbReference type="PROSITE" id="PS50144">
    <property type="entry name" value="MATH"/>
    <property type="match status" value="1"/>
</dbReference>
<dbReference type="Proteomes" id="UP001620645">
    <property type="component" value="Unassembled WGS sequence"/>
</dbReference>
<keyword evidence="3" id="KW-1185">Reference proteome</keyword>
<dbReference type="AlphaFoldDB" id="A0ABD2IUV7"/>
<dbReference type="EMBL" id="JBICCN010000250">
    <property type="protein sequence ID" value="KAL3083737.1"/>
    <property type="molecule type" value="Genomic_DNA"/>
</dbReference>
<dbReference type="InterPro" id="IPR008974">
    <property type="entry name" value="TRAF-like"/>
</dbReference>
<comment type="caution">
    <text evidence="2">The sequence shown here is derived from an EMBL/GenBank/DDBJ whole genome shotgun (WGS) entry which is preliminary data.</text>
</comment>
<sequence>MNFQRLLSRQFLGRKMRLNSRHLAIICMFYIENKLLCELLGRDQLLIRREISVWVAALRWADEHCCRNAKECSAANRRAALGPALYKIRFPLIPHEKIYAKIAPTGVLSSDELVSVLLYHSHPSHTLPAHYPLQFSIQQRHIPEDMFNYNGTIRLQFGFFGRASSEFVYIRGISWRITAMPFMKPGNRRWLSLFLNCEGQGDDENDDDSWSCTCSATFRIDSEKKGVDAFTRKVNMHVFNAKSKSLGWNDFVSFKDLMKLDNERKNTVTLAVDVTVGYC</sequence>
<dbReference type="InterPro" id="IPR002083">
    <property type="entry name" value="MATH/TRAF_dom"/>
</dbReference>
<dbReference type="CDD" id="cd00121">
    <property type="entry name" value="MATH"/>
    <property type="match status" value="1"/>
</dbReference>
<dbReference type="Pfam" id="PF22486">
    <property type="entry name" value="MATH_2"/>
    <property type="match status" value="1"/>
</dbReference>
<dbReference type="Gene3D" id="2.60.210.10">
    <property type="entry name" value="Apoptosis, Tumor Necrosis Factor Receptor Associated Protein 2, Chain A"/>
    <property type="match status" value="1"/>
</dbReference>
<evidence type="ECO:0000313" key="3">
    <source>
        <dbReference type="Proteomes" id="UP001620645"/>
    </source>
</evidence>
<evidence type="ECO:0000313" key="2">
    <source>
        <dbReference type="EMBL" id="KAL3083737.1"/>
    </source>
</evidence>
<dbReference type="PANTHER" id="PTHR45774:SF3">
    <property type="entry name" value="BTB (POZ) DOMAIN-CONTAINING 2B-RELATED"/>
    <property type="match status" value="1"/>
</dbReference>
<organism evidence="2 3">
    <name type="scientific">Heterodera schachtii</name>
    <name type="common">Sugarbeet cyst nematode worm</name>
    <name type="synonym">Tylenchus schachtii</name>
    <dbReference type="NCBI Taxonomy" id="97005"/>
    <lineage>
        <taxon>Eukaryota</taxon>
        <taxon>Metazoa</taxon>
        <taxon>Ecdysozoa</taxon>
        <taxon>Nematoda</taxon>
        <taxon>Chromadorea</taxon>
        <taxon>Rhabditida</taxon>
        <taxon>Tylenchina</taxon>
        <taxon>Tylenchomorpha</taxon>
        <taxon>Tylenchoidea</taxon>
        <taxon>Heteroderidae</taxon>
        <taxon>Heteroderinae</taxon>
        <taxon>Heterodera</taxon>
    </lineage>
</organism>
<dbReference type="SUPFAM" id="SSF49599">
    <property type="entry name" value="TRAF domain-like"/>
    <property type="match status" value="1"/>
</dbReference>
<dbReference type="Gene3D" id="1.25.40.420">
    <property type="match status" value="1"/>
</dbReference>
<evidence type="ECO:0000259" key="1">
    <source>
        <dbReference type="PROSITE" id="PS50144"/>
    </source>
</evidence>
<name>A0ABD2IUV7_HETSC</name>
<protein>
    <recommendedName>
        <fullName evidence="1">MATH domain-containing protein</fullName>
    </recommendedName>
</protein>
<proteinExistence type="predicted"/>
<gene>
    <name evidence="2" type="ORF">niasHS_008227</name>
</gene>
<feature type="domain" description="MATH" evidence="1">
    <location>
        <begin position="139"/>
        <end position="274"/>
    </location>
</feature>
<dbReference type="PANTHER" id="PTHR45774">
    <property type="entry name" value="BTB/POZ DOMAIN-CONTAINING"/>
    <property type="match status" value="1"/>
</dbReference>
<accession>A0ABD2IUV7</accession>